<dbReference type="AlphaFoldDB" id="A0A6M3KAG9"/>
<feature type="transmembrane region" description="Helical" evidence="1">
    <location>
        <begin position="12"/>
        <end position="32"/>
    </location>
</feature>
<keyword evidence="1" id="KW-0472">Membrane</keyword>
<keyword evidence="1" id="KW-0812">Transmembrane</keyword>
<evidence type="ECO:0008006" key="3">
    <source>
        <dbReference type="Google" id="ProtNLM"/>
    </source>
</evidence>
<protein>
    <recommendedName>
        <fullName evidence="3">Holin</fullName>
    </recommendedName>
</protein>
<organism evidence="2">
    <name type="scientific">viral metagenome</name>
    <dbReference type="NCBI Taxonomy" id="1070528"/>
    <lineage>
        <taxon>unclassified sequences</taxon>
        <taxon>metagenomes</taxon>
        <taxon>organismal metagenomes</taxon>
    </lineage>
</organism>
<sequence>MFTTIYNSIFKNWLTSVLGGIPGGALILAGFAANPDDWNLIIAGIGAFIAGLVQKDSNVTGGTTKQ</sequence>
<name>A0A6M3KAG9_9ZZZZ</name>
<dbReference type="EMBL" id="MT142357">
    <property type="protein sequence ID" value="QJA78860.1"/>
    <property type="molecule type" value="Genomic_DNA"/>
</dbReference>
<evidence type="ECO:0000313" key="2">
    <source>
        <dbReference type="EMBL" id="QJA78860.1"/>
    </source>
</evidence>
<accession>A0A6M3KAG9</accession>
<proteinExistence type="predicted"/>
<evidence type="ECO:0000256" key="1">
    <source>
        <dbReference type="SAM" id="Phobius"/>
    </source>
</evidence>
<gene>
    <name evidence="2" type="ORF">MM415A00976_0004</name>
</gene>
<keyword evidence="1" id="KW-1133">Transmembrane helix</keyword>
<reference evidence="2" key="1">
    <citation type="submission" date="2020-03" db="EMBL/GenBank/DDBJ databases">
        <title>The deep terrestrial virosphere.</title>
        <authorList>
            <person name="Holmfeldt K."/>
            <person name="Nilsson E."/>
            <person name="Simone D."/>
            <person name="Lopez-Fernandez M."/>
            <person name="Wu X."/>
            <person name="de Brujin I."/>
            <person name="Lundin D."/>
            <person name="Andersson A."/>
            <person name="Bertilsson S."/>
            <person name="Dopson M."/>
        </authorList>
    </citation>
    <scope>NUCLEOTIDE SEQUENCE</scope>
    <source>
        <strain evidence="2">MM415A00976</strain>
    </source>
</reference>